<keyword evidence="2 11" id="KW-0813">Transport</keyword>
<evidence type="ECO:0000256" key="3">
    <source>
        <dbReference type="ARBA" id="ARBA00022452"/>
    </source>
</evidence>
<dbReference type="Gene3D" id="2.40.170.20">
    <property type="entry name" value="TonB-dependent receptor, beta-barrel domain"/>
    <property type="match status" value="1"/>
</dbReference>
<dbReference type="Proteomes" id="UP000182063">
    <property type="component" value="Chromosome"/>
</dbReference>
<keyword evidence="8 12" id="KW-0798">TonB box</keyword>
<accession>A0A1L3ZVT4</accession>
<dbReference type="PROSITE" id="PS52016">
    <property type="entry name" value="TONB_DEPENDENT_REC_3"/>
    <property type="match status" value="1"/>
</dbReference>
<keyword evidence="13" id="KW-0732">Signal</keyword>
<proteinExistence type="inferred from homology"/>
<dbReference type="InterPro" id="IPR039426">
    <property type="entry name" value="TonB-dep_rcpt-like"/>
</dbReference>
<evidence type="ECO:0000256" key="5">
    <source>
        <dbReference type="ARBA" id="ARBA00022692"/>
    </source>
</evidence>
<dbReference type="InterPro" id="IPR036942">
    <property type="entry name" value="Beta-barrel_TonB_sf"/>
</dbReference>
<keyword evidence="3 11" id="KW-1134">Transmembrane beta strand</keyword>
<keyword evidence="7" id="KW-0406">Ion transport</keyword>
<protein>
    <recommendedName>
        <fullName evidence="18">TonB-dependent receptor</fullName>
    </recommendedName>
</protein>
<organism evidence="16 17">
    <name type="scientific">Tardibacter chloracetimidivorans</name>
    <dbReference type="NCBI Taxonomy" id="1921510"/>
    <lineage>
        <taxon>Bacteria</taxon>
        <taxon>Pseudomonadati</taxon>
        <taxon>Pseudomonadota</taxon>
        <taxon>Alphaproteobacteria</taxon>
        <taxon>Sphingomonadales</taxon>
        <taxon>Sphingomonadaceae</taxon>
        <taxon>Tardibacter</taxon>
    </lineage>
</organism>
<gene>
    <name evidence="16" type="ORF">BSL82_10775</name>
</gene>
<feature type="chain" id="PRO_5012408320" description="TonB-dependent receptor" evidence="13">
    <location>
        <begin position="28"/>
        <end position="764"/>
    </location>
</feature>
<keyword evidence="17" id="KW-1185">Reference proteome</keyword>
<dbReference type="STRING" id="1921510.BSL82_10775"/>
<dbReference type="InterPro" id="IPR012910">
    <property type="entry name" value="Plug_dom"/>
</dbReference>
<evidence type="ECO:0000256" key="4">
    <source>
        <dbReference type="ARBA" id="ARBA00022496"/>
    </source>
</evidence>
<evidence type="ECO:0000313" key="16">
    <source>
        <dbReference type="EMBL" id="API59737.1"/>
    </source>
</evidence>
<feature type="domain" description="TonB-dependent receptor plug" evidence="15">
    <location>
        <begin position="57"/>
        <end position="162"/>
    </location>
</feature>
<evidence type="ECO:0000256" key="1">
    <source>
        <dbReference type="ARBA" id="ARBA00004571"/>
    </source>
</evidence>
<dbReference type="EMBL" id="CP018221">
    <property type="protein sequence ID" value="API59737.1"/>
    <property type="molecule type" value="Genomic_DNA"/>
</dbReference>
<dbReference type="AlphaFoldDB" id="A0A1L3ZVT4"/>
<dbReference type="GO" id="GO:0006826">
    <property type="term" value="P:iron ion transport"/>
    <property type="evidence" value="ECO:0007669"/>
    <property type="project" value="UniProtKB-KW"/>
</dbReference>
<evidence type="ECO:0000259" key="14">
    <source>
        <dbReference type="Pfam" id="PF00593"/>
    </source>
</evidence>
<evidence type="ECO:0000256" key="8">
    <source>
        <dbReference type="ARBA" id="ARBA00023077"/>
    </source>
</evidence>
<dbReference type="Pfam" id="PF07715">
    <property type="entry name" value="Plug"/>
    <property type="match status" value="1"/>
</dbReference>
<evidence type="ECO:0000256" key="9">
    <source>
        <dbReference type="ARBA" id="ARBA00023136"/>
    </source>
</evidence>
<evidence type="ECO:0008006" key="18">
    <source>
        <dbReference type="Google" id="ProtNLM"/>
    </source>
</evidence>
<evidence type="ECO:0000256" key="13">
    <source>
        <dbReference type="SAM" id="SignalP"/>
    </source>
</evidence>
<comment type="subcellular location">
    <subcellularLocation>
        <location evidence="1 11">Cell outer membrane</location>
        <topology evidence="1 11">Multi-pass membrane protein</topology>
    </subcellularLocation>
</comment>
<reference evidence="17" key="1">
    <citation type="submission" date="2016-11" db="EMBL/GenBank/DDBJ databases">
        <title>Complete Genome Sequence of alachlor-degrading Sphingomonas sp. strain JJ-A5.</title>
        <authorList>
            <person name="Lee H."/>
            <person name="Ka J.-O."/>
        </authorList>
    </citation>
    <scope>NUCLEOTIDE SEQUENCE [LARGE SCALE GENOMIC DNA]</scope>
    <source>
        <strain evidence="17">JJ-A5</strain>
    </source>
</reference>
<keyword evidence="9 11" id="KW-0472">Membrane</keyword>
<evidence type="ECO:0000313" key="17">
    <source>
        <dbReference type="Proteomes" id="UP000182063"/>
    </source>
</evidence>
<dbReference type="RefSeq" id="WP_072597527.1">
    <property type="nucleotide sequence ID" value="NZ_CP018221.1"/>
</dbReference>
<dbReference type="PANTHER" id="PTHR32552:SF81">
    <property type="entry name" value="TONB-DEPENDENT OUTER MEMBRANE RECEPTOR"/>
    <property type="match status" value="1"/>
</dbReference>
<evidence type="ECO:0000256" key="6">
    <source>
        <dbReference type="ARBA" id="ARBA00023004"/>
    </source>
</evidence>
<keyword evidence="4" id="KW-0410">Iron transport</keyword>
<evidence type="ECO:0000256" key="12">
    <source>
        <dbReference type="RuleBase" id="RU003357"/>
    </source>
</evidence>
<name>A0A1L3ZVT4_9SPHN</name>
<keyword evidence="10 11" id="KW-0998">Cell outer membrane</keyword>
<evidence type="ECO:0000256" key="11">
    <source>
        <dbReference type="PROSITE-ProRule" id="PRU01360"/>
    </source>
</evidence>
<evidence type="ECO:0000256" key="10">
    <source>
        <dbReference type="ARBA" id="ARBA00023237"/>
    </source>
</evidence>
<dbReference type="InterPro" id="IPR000531">
    <property type="entry name" value="Beta-barrel_TonB"/>
</dbReference>
<dbReference type="KEGG" id="sphj:BSL82_10775"/>
<evidence type="ECO:0000256" key="2">
    <source>
        <dbReference type="ARBA" id="ARBA00022448"/>
    </source>
</evidence>
<evidence type="ECO:0000256" key="7">
    <source>
        <dbReference type="ARBA" id="ARBA00023065"/>
    </source>
</evidence>
<comment type="similarity">
    <text evidence="11 12">Belongs to the TonB-dependent receptor family.</text>
</comment>
<keyword evidence="6" id="KW-0408">Iron</keyword>
<dbReference type="SUPFAM" id="SSF56935">
    <property type="entry name" value="Porins"/>
    <property type="match status" value="1"/>
</dbReference>
<dbReference type="Pfam" id="PF00593">
    <property type="entry name" value="TonB_dep_Rec_b-barrel"/>
    <property type="match status" value="1"/>
</dbReference>
<feature type="domain" description="TonB-dependent receptor-like beta-barrel" evidence="14">
    <location>
        <begin position="292"/>
        <end position="726"/>
    </location>
</feature>
<dbReference type="GO" id="GO:0009279">
    <property type="term" value="C:cell outer membrane"/>
    <property type="evidence" value="ECO:0007669"/>
    <property type="project" value="UniProtKB-SubCell"/>
</dbReference>
<keyword evidence="5 11" id="KW-0812">Transmembrane</keyword>
<feature type="signal peptide" evidence="13">
    <location>
        <begin position="1"/>
        <end position="27"/>
    </location>
</feature>
<dbReference type="CDD" id="cd01347">
    <property type="entry name" value="ligand_gated_channel"/>
    <property type="match status" value="1"/>
</dbReference>
<sequence>MNNIVPVEVVRYLLLASAAMGATGAFAQTNSPTPGDKQPEGLEEILVTAQRVSERLSRIPVAVTAVSGSDLAKQRITDVQSLTGSVPNLNFGSYGGTARIAIRGVGFDSINTGAEGRVAYYVDNVYYSRPATAASGFFDVSRIEVLRGPQGTLYGRNATGGALNVITADPTEDLSGYFRQTIGNYSLFTEEAALSGPIADVVQARLAAQITNRDGYGKNLLTGRKIDNASTQSVRGKLKILPDGPLTFLVAVDYHHEKDRNFAAHRGGQAFPMFTEFVTLLPVTSHGAPVPADIRDISSQRDPYNRRDFWGAGLTSTYDFGEISFKSTTAYRHTKYENLFNLSTGDAFMLTIAEKSDQYSQEFQLSKQTGRLRWVAGVYGFHERIKGSVEIPFGSEATNLATQTFGLTLPSSPNGFLQGYWAGGVAKTDTVAGFGQATYSATDKLDLTFGIRYAWERKTVQDANQFDLFDPYNFSNPLTSLPPLTDPQASGLYHYDTHAGKLSDTSFTPKVTISYRFTPDVNMYATVAKGYKSGGFDLGSVQPAFKPETLWNYEVGLKAELFDRRLRIAASGFYYDYKNLQVALVKQTTIITQNAASARTYGAEIEVQAKIGDHIQFTLNEGYLDAKFKRYVTADPTLPGAPVIDYAGNYLPQSPRLQGKAGLEFGLDAFNGWLSLRGEVEHVSRVYFTPFGNRVVSQAAHAKGNAFLEYRGPSDKMSISLWVRNITDKTTISASTVTSTLIGTPLVSYLAPPRTFGVTGEARF</sequence>
<dbReference type="PANTHER" id="PTHR32552">
    <property type="entry name" value="FERRICHROME IRON RECEPTOR-RELATED"/>
    <property type="match status" value="1"/>
</dbReference>
<evidence type="ECO:0000259" key="15">
    <source>
        <dbReference type="Pfam" id="PF07715"/>
    </source>
</evidence>